<keyword evidence="8" id="KW-1185">Reference proteome</keyword>
<dbReference type="Pfam" id="PF13458">
    <property type="entry name" value="Peripla_BP_6"/>
    <property type="match status" value="1"/>
</dbReference>
<dbReference type="PROSITE" id="PS51257">
    <property type="entry name" value="PROKAR_LIPOPROTEIN"/>
    <property type="match status" value="1"/>
</dbReference>
<dbReference type="InterPro" id="IPR028082">
    <property type="entry name" value="Peripla_BP_I"/>
</dbReference>
<dbReference type="InterPro" id="IPR000709">
    <property type="entry name" value="Leu_Ile_Val-bd"/>
</dbReference>
<dbReference type="CDD" id="cd06343">
    <property type="entry name" value="PBP1_ABC_ligand_binding-like"/>
    <property type="match status" value="1"/>
</dbReference>
<feature type="domain" description="Leucine-binding protein" evidence="6">
    <location>
        <begin position="73"/>
        <end position="417"/>
    </location>
</feature>
<dbReference type="PRINTS" id="PR00337">
    <property type="entry name" value="LEUILEVALBP"/>
</dbReference>
<evidence type="ECO:0000256" key="2">
    <source>
        <dbReference type="ARBA" id="ARBA00022448"/>
    </source>
</evidence>
<protein>
    <submittedName>
        <fullName evidence="7">ABC transporter substrate-binding protein</fullName>
    </submittedName>
</protein>
<gene>
    <name evidence="7" type="ORF">HZI73_15690</name>
</gene>
<keyword evidence="3" id="KW-0732">Signal</keyword>
<evidence type="ECO:0000313" key="8">
    <source>
        <dbReference type="Proteomes" id="UP000683246"/>
    </source>
</evidence>
<evidence type="ECO:0000313" key="7">
    <source>
        <dbReference type="EMBL" id="QUI23643.1"/>
    </source>
</evidence>
<proteinExistence type="inferred from homology"/>
<name>A0A8J8MLS3_9FIRM</name>
<dbReference type="InterPro" id="IPR028081">
    <property type="entry name" value="Leu-bd"/>
</dbReference>
<evidence type="ECO:0000256" key="3">
    <source>
        <dbReference type="ARBA" id="ARBA00022729"/>
    </source>
</evidence>
<dbReference type="PANTHER" id="PTHR47235:SF1">
    <property type="entry name" value="BLR6548 PROTEIN"/>
    <property type="match status" value="1"/>
</dbReference>
<evidence type="ECO:0000256" key="5">
    <source>
        <dbReference type="SAM" id="MobiDB-lite"/>
    </source>
</evidence>
<dbReference type="EMBL" id="CP058649">
    <property type="protein sequence ID" value="QUI23643.1"/>
    <property type="molecule type" value="Genomic_DNA"/>
</dbReference>
<dbReference type="Gene3D" id="3.40.50.2300">
    <property type="match status" value="2"/>
</dbReference>
<dbReference type="RefSeq" id="WP_212694329.1">
    <property type="nucleotide sequence ID" value="NZ_CP058649.1"/>
</dbReference>
<reference evidence="7" key="1">
    <citation type="submission" date="2020-07" db="EMBL/GenBank/DDBJ databases">
        <title>Vallitalea pronyensis genome.</title>
        <authorList>
            <person name="Postec A."/>
        </authorList>
    </citation>
    <scope>NUCLEOTIDE SEQUENCE</scope>
    <source>
        <strain evidence="7">FatNI3</strain>
    </source>
</reference>
<dbReference type="AlphaFoldDB" id="A0A8J8MLS3"/>
<accession>A0A8J8MLS3</accession>
<evidence type="ECO:0000259" key="6">
    <source>
        <dbReference type="Pfam" id="PF13458"/>
    </source>
</evidence>
<organism evidence="7 8">
    <name type="scientific">Vallitalea pronyensis</name>
    <dbReference type="NCBI Taxonomy" id="1348613"/>
    <lineage>
        <taxon>Bacteria</taxon>
        <taxon>Bacillati</taxon>
        <taxon>Bacillota</taxon>
        <taxon>Clostridia</taxon>
        <taxon>Lachnospirales</taxon>
        <taxon>Vallitaleaceae</taxon>
        <taxon>Vallitalea</taxon>
    </lineage>
</organism>
<dbReference type="SUPFAM" id="SSF53822">
    <property type="entry name" value="Periplasmic binding protein-like I"/>
    <property type="match status" value="1"/>
</dbReference>
<evidence type="ECO:0000256" key="4">
    <source>
        <dbReference type="ARBA" id="ARBA00022970"/>
    </source>
</evidence>
<feature type="region of interest" description="Disordered" evidence="5">
    <location>
        <begin position="28"/>
        <end position="58"/>
    </location>
</feature>
<evidence type="ECO:0000256" key="1">
    <source>
        <dbReference type="ARBA" id="ARBA00010062"/>
    </source>
</evidence>
<keyword evidence="4" id="KW-0029">Amino-acid transport</keyword>
<keyword evidence="2" id="KW-0813">Transport</keyword>
<sequence length="434" mass="46463">MFKLKGNTLLILVLSLVLILSITGCKKEADSTNGDKAKDNPATEDSHSNQDDNKDEEKPVKVEYANGASDSAIKIGTVGVQSGPLAFIGTPYFAGMEAYFNKVNEEGGVNGRKIELIKKDDEFKPDKSVQAIESLVFDEEVFAIVGHLGTPGVMASVDIVKEEGIPSVYFGSGAATLTEAGENFFPVQPNYVYEGKLMAKYAMDEFNASKIAVIYRNDDVGKDGLDGIVDGLKALGKSDVLAASDQLAYNAGDTDFTVQVQKAKSANPDLLIIYGLGGGTAGILKEIEKVGFNIPMLTTYSNADASFLAMASPGAPNVITNLHVMGWLDVSEAKLKPLNDAMAKYFADVPVNAYTMAGWVAAETFVAGVKQAGDNLSWAGYIDAMNHLKFTEGLAPEISYTTGVREGVTQMAISRVVQQDDAFIFELLTDFNAF</sequence>
<dbReference type="GO" id="GO:0006865">
    <property type="term" value="P:amino acid transport"/>
    <property type="evidence" value="ECO:0007669"/>
    <property type="project" value="UniProtKB-KW"/>
</dbReference>
<dbReference type="KEGG" id="vpy:HZI73_15690"/>
<dbReference type="Proteomes" id="UP000683246">
    <property type="component" value="Chromosome"/>
</dbReference>
<comment type="similarity">
    <text evidence="1">Belongs to the leucine-binding protein family.</text>
</comment>
<dbReference type="PANTHER" id="PTHR47235">
    <property type="entry name" value="BLR6548 PROTEIN"/>
    <property type="match status" value="1"/>
</dbReference>